<keyword evidence="5" id="KW-1185">Reference proteome</keyword>
<protein>
    <submittedName>
        <fullName evidence="6">Selenocysteine lyase-like</fullName>
    </submittedName>
</protein>
<keyword evidence="4" id="KW-0808">Transferase</keyword>
<dbReference type="PANTHER" id="PTHR11601">
    <property type="entry name" value="CYSTEINE DESULFURYLASE FAMILY MEMBER"/>
    <property type="match status" value="1"/>
</dbReference>
<comment type="subunit">
    <text evidence="2">Homodimer.</text>
</comment>
<accession>A0ABM1EQ61</accession>
<dbReference type="InterPro" id="IPR015422">
    <property type="entry name" value="PyrdxlP-dep_Trfase_small"/>
</dbReference>
<dbReference type="SUPFAM" id="SSF53383">
    <property type="entry name" value="PLP-dependent transferases"/>
    <property type="match status" value="1"/>
</dbReference>
<keyword evidence="3" id="KW-0963">Cytoplasm</keyword>
<evidence type="ECO:0000256" key="2">
    <source>
        <dbReference type="ARBA" id="ARBA00011738"/>
    </source>
</evidence>
<evidence type="ECO:0000313" key="5">
    <source>
        <dbReference type="Proteomes" id="UP000695022"/>
    </source>
</evidence>
<organism evidence="5 6">
    <name type="scientific">Priapulus caudatus</name>
    <name type="common">Priapulid worm</name>
    <dbReference type="NCBI Taxonomy" id="37621"/>
    <lineage>
        <taxon>Eukaryota</taxon>
        <taxon>Metazoa</taxon>
        <taxon>Ecdysozoa</taxon>
        <taxon>Scalidophora</taxon>
        <taxon>Priapulida</taxon>
        <taxon>Priapulimorpha</taxon>
        <taxon>Priapulimorphida</taxon>
        <taxon>Priapulidae</taxon>
        <taxon>Priapulus</taxon>
    </lineage>
</organism>
<evidence type="ECO:0000256" key="4">
    <source>
        <dbReference type="ARBA" id="ARBA00022679"/>
    </source>
</evidence>
<proteinExistence type="predicted"/>
<evidence type="ECO:0000256" key="1">
    <source>
        <dbReference type="ARBA" id="ARBA00001933"/>
    </source>
</evidence>
<dbReference type="InterPro" id="IPR015424">
    <property type="entry name" value="PyrdxlP-dep_Trfase"/>
</dbReference>
<dbReference type="PANTHER" id="PTHR11601:SF62">
    <property type="entry name" value="SELENOCYSTEINE LYASE"/>
    <property type="match status" value="1"/>
</dbReference>
<sequence>MTQVRDQLKDKLRLQFGEAVTFNSEFPAKTRVLPNTCNVSFHGRNRQGYKILGACKRLQASVGAACHSHGSVSKVLLACGIPAEDAINAIRLSVGRATTFRDIDEVIVDLCEALQSIDQHAGS</sequence>
<dbReference type="GeneID" id="106814531"/>
<gene>
    <name evidence="6" type="primary">LOC106814531</name>
</gene>
<dbReference type="Gene3D" id="3.90.1150.10">
    <property type="entry name" value="Aspartate Aminotransferase, domain 1"/>
    <property type="match status" value="1"/>
</dbReference>
<name>A0ABM1EQ61_PRICU</name>
<dbReference type="Proteomes" id="UP000695022">
    <property type="component" value="Unplaced"/>
</dbReference>
<reference evidence="6" key="1">
    <citation type="submission" date="2025-08" db="UniProtKB">
        <authorList>
            <consortium name="RefSeq"/>
        </authorList>
    </citation>
    <scope>IDENTIFICATION</scope>
</reference>
<comment type="cofactor">
    <cofactor evidence="1">
        <name>pyridoxal 5'-phosphate</name>
        <dbReference type="ChEBI" id="CHEBI:597326"/>
    </cofactor>
</comment>
<evidence type="ECO:0000313" key="6">
    <source>
        <dbReference type="RefSeq" id="XP_014674332.1"/>
    </source>
</evidence>
<evidence type="ECO:0000256" key="3">
    <source>
        <dbReference type="ARBA" id="ARBA00022490"/>
    </source>
</evidence>
<dbReference type="RefSeq" id="XP_014674332.1">
    <property type="nucleotide sequence ID" value="XM_014818846.1"/>
</dbReference>